<proteinExistence type="predicted"/>
<dbReference type="OrthoDB" id="2925278at2759"/>
<dbReference type="EMBL" id="ML769391">
    <property type="protein sequence ID" value="KAE9408367.1"/>
    <property type="molecule type" value="Genomic_DNA"/>
</dbReference>
<name>A0A6A4IH05_9AGAR</name>
<sequence>MALPSELLEEITLYAIGYYDDLHAHPDIIDTHGGPGKHTQICARWRSVVLASPRAWSDVVITKCYSINGLSLLQTCLDRSKDAMLRANRLLELELHIPESMFSYLQQLQPQTLRTISRLSFEQTSGISPLIASCLDIISTIPKLEELTLRNILNLPLTINSPNHLTALGISLSDDFKENDLLILCGLPNLITLSVYRHLKYKRSCEDYPPLPSSVYRWRIHEMSYKNYPPLSMNLELQHLRKLEVRHPGFLKIQGLLYPQLADLTQAHPNP</sequence>
<evidence type="ECO:0008006" key="3">
    <source>
        <dbReference type="Google" id="ProtNLM"/>
    </source>
</evidence>
<dbReference type="Proteomes" id="UP000799118">
    <property type="component" value="Unassembled WGS sequence"/>
</dbReference>
<dbReference type="AlphaFoldDB" id="A0A6A4IH05"/>
<accession>A0A6A4IH05</accession>
<evidence type="ECO:0000313" key="1">
    <source>
        <dbReference type="EMBL" id="KAE9408367.1"/>
    </source>
</evidence>
<keyword evidence="2" id="KW-1185">Reference proteome</keyword>
<reference evidence="1" key="1">
    <citation type="journal article" date="2019" name="Environ. Microbiol.">
        <title>Fungal ecological strategies reflected in gene transcription - a case study of two litter decomposers.</title>
        <authorList>
            <person name="Barbi F."/>
            <person name="Kohler A."/>
            <person name="Barry K."/>
            <person name="Baskaran P."/>
            <person name="Daum C."/>
            <person name="Fauchery L."/>
            <person name="Ihrmark K."/>
            <person name="Kuo A."/>
            <person name="LaButti K."/>
            <person name="Lipzen A."/>
            <person name="Morin E."/>
            <person name="Grigoriev I.V."/>
            <person name="Henrissat B."/>
            <person name="Lindahl B."/>
            <person name="Martin F."/>
        </authorList>
    </citation>
    <scope>NUCLEOTIDE SEQUENCE</scope>
    <source>
        <strain evidence="1">JB14</strain>
    </source>
</reference>
<organism evidence="1 2">
    <name type="scientific">Gymnopus androsaceus JB14</name>
    <dbReference type="NCBI Taxonomy" id="1447944"/>
    <lineage>
        <taxon>Eukaryota</taxon>
        <taxon>Fungi</taxon>
        <taxon>Dikarya</taxon>
        <taxon>Basidiomycota</taxon>
        <taxon>Agaricomycotina</taxon>
        <taxon>Agaricomycetes</taxon>
        <taxon>Agaricomycetidae</taxon>
        <taxon>Agaricales</taxon>
        <taxon>Marasmiineae</taxon>
        <taxon>Omphalotaceae</taxon>
        <taxon>Gymnopus</taxon>
    </lineage>
</organism>
<protein>
    <recommendedName>
        <fullName evidence="3">F-box domain-containing protein</fullName>
    </recommendedName>
</protein>
<gene>
    <name evidence="1" type="ORF">BT96DRAFT_1013447</name>
</gene>
<evidence type="ECO:0000313" key="2">
    <source>
        <dbReference type="Proteomes" id="UP000799118"/>
    </source>
</evidence>